<organism evidence="2 3">
    <name type="scientific">Muribacter muris</name>
    <dbReference type="NCBI Taxonomy" id="67855"/>
    <lineage>
        <taxon>Bacteria</taxon>
        <taxon>Pseudomonadati</taxon>
        <taxon>Pseudomonadota</taxon>
        <taxon>Gammaproteobacteria</taxon>
        <taxon>Pasteurellales</taxon>
        <taxon>Pasteurellaceae</taxon>
        <taxon>Muribacter</taxon>
    </lineage>
</organism>
<comment type="caution">
    <text evidence="2">The sequence shown here is derived from an EMBL/GenBank/DDBJ whole genome shotgun (WGS) entry which is preliminary data.</text>
</comment>
<feature type="chain" id="PRO_5021403532" evidence="1">
    <location>
        <begin position="27"/>
        <end position="110"/>
    </location>
</feature>
<dbReference type="InterPro" id="IPR006597">
    <property type="entry name" value="Sel1-like"/>
</dbReference>
<dbReference type="RefSeq" id="WP_135054826.1">
    <property type="nucleotide sequence ID" value="NZ_JADGLC010000004.1"/>
</dbReference>
<sequence>MKFTKTLLNTAFFALSTVSLSPVAYADSAESQFNQAITAYKNQDYTTAFNLLKPLAEQGLAEAQGVLGTMYGLGKGVKQDRQQSKYWAGKACDNGNQKACDMYRVLNERE</sequence>
<dbReference type="InterPro" id="IPR011990">
    <property type="entry name" value="TPR-like_helical_dom_sf"/>
</dbReference>
<evidence type="ECO:0000256" key="1">
    <source>
        <dbReference type="SAM" id="SignalP"/>
    </source>
</evidence>
<gene>
    <name evidence="2" type="ORF">E4T80_03030</name>
</gene>
<dbReference type="SUPFAM" id="SSF81901">
    <property type="entry name" value="HCP-like"/>
    <property type="match status" value="1"/>
</dbReference>
<dbReference type="SMART" id="SM00671">
    <property type="entry name" value="SEL1"/>
    <property type="match status" value="2"/>
</dbReference>
<reference evidence="2 3" key="1">
    <citation type="submission" date="2019-03" db="EMBL/GenBank/DDBJ databases">
        <title>Diversity of the mouse oral microbiome.</title>
        <authorList>
            <person name="Joseph S."/>
            <person name="Aduse-Opoku J."/>
            <person name="Curtis M."/>
            <person name="Wade W."/>
            <person name="Hashim A."/>
        </authorList>
    </citation>
    <scope>NUCLEOTIDE SEQUENCE [LARGE SCALE GENOMIC DNA]</scope>
    <source>
        <strain evidence="2 3">WT12</strain>
    </source>
</reference>
<protein>
    <submittedName>
        <fullName evidence="2">Sel1 repeat family protein</fullName>
    </submittedName>
</protein>
<dbReference type="OrthoDB" id="80091at2"/>
<dbReference type="Gene3D" id="1.25.40.10">
    <property type="entry name" value="Tetratricopeptide repeat domain"/>
    <property type="match status" value="1"/>
</dbReference>
<dbReference type="Pfam" id="PF08238">
    <property type="entry name" value="Sel1"/>
    <property type="match status" value="2"/>
</dbReference>
<keyword evidence="1" id="KW-0732">Signal</keyword>
<name>A0A4Y9K2B3_9PAST</name>
<accession>A0A4Y9K2B3</accession>
<dbReference type="Proteomes" id="UP000297396">
    <property type="component" value="Unassembled WGS sequence"/>
</dbReference>
<proteinExistence type="predicted"/>
<feature type="signal peptide" evidence="1">
    <location>
        <begin position="1"/>
        <end position="26"/>
    </location>
</feature>
<evidence type="ECO:0000313" key="3">
    <source>
        <dbReference type="Proteomes" id="UP000297396"/>
    </source>
</evidence>
<dbReference type="AlphaFoldDB" id="A0A4Y9K2B3"/>
<evidence type="ECO:0000313" key="2">
    <source>
        <dbReference type="EMBL" id="TFV12221.1"/>
    </source>
</evidence>
<dbReference type="EMBL" id="SPPA01000004">
    <property type="protein sequence ID" value="TFV12221.1"/>
    <property type="molecule type" value="Genomic_DNA"/>
</dbReference>